<sequence>MCVFFNVFAAIADLGTHQLAHGAVRHHGVFDRHTLQDAGLGVHRRRGKLLGVHLAQTLVALDGIALALLGNLAVLGLAVLVVIVGVQAQTLDGVAQDLVFGLAAVGIHVVDLVAHLNAKDGRAGNIDVAGIDQRTHVLVEERQQQDADMRTVDVCIGHDDDLVVARLGDIEVAAVAGTRRDAAADRGNQRLNGVTRERAMVTNAFDVQNLAAQGQNRLDVSATAVLGRTACRVALYDEELGQLGIAHRAVSELTGQGRRLEQALAAGRLARLAGGIARLAGLLRLLDDLASGLGMLLEVIDKAVGHNLERERSHIGAAELCLGLALKLRIGQLDRDNGRKALAHIVAGQVGVFFLEQVLLARVIVDHAGERGAEALKVHAAFGGVDVVGKRHDVLAVAAIPLQGNLDLSHLGHRRVRVRFALDVDGLLKGLGDVLALVEELDEVDDAALVAKLLHVGSRFALVGQHDFEVLIEERRLLQTVVQRIEIVDAGLEDLIVGPEGDGGARRIRGAHDLHLLDGLAARELHLVGVAIATNLNDHALGQCVDDGDAHAVQAARDLIGRVIELTAGVQDRHDDLERRDLFNRVLVDGDAAPVVDDRDGVVGVDRHLDLGAETGHGLVDGVVNDLPHQVMQTAGARRADIHARALTNGLETFENLNLAAIVIVFVCHTSSFSQENVYSLTSLS</sequence>
<keyword evidence="1" id="KW-0812">Transmembrane</keyword>
<feature type="transmembrane region" description="Helical" evidence="1">
    <location>
        <begin position="64"/>
        <end position="86"/>
    </location>
</feature>
<reference evidence="2 3" key="1">
    <citation type="submission" date="2007-01" db="EMBL/GenBank/DDBJ databases">
        <title>Draft genome sequence of Collinsella aerofaciens (ATCC 25986).</title>
        <authorList>
            <person name="Sudarsanam P."/>
            <person name="Ley R."/>
            <person name="Guruge J."/>
            <person name="Turnbaugh P.J."/>
            <person name="Mahowald M."/>
            <person name="Liep D."/>
            <person name="Gordon J."/>
        </authorList>
    </citation>
    <scope>NUCLEOTIDE SEQUENCE [LARGE SCALE GENOMIC DNA]</scope>
    <source>
        <strain evidence="3">ATCC 25986 / DSM 3979 / JCM 10188 / KCTC 3647 / NCTC 11838 / VPI 1003</strain>
    </source>
</reference>
<evidence type="ECO:0008006" key="4">
    <source>
        <dbReference type="Google" id="ProtNLM"/>
    </source>
</evidence>
<evidence type="ECO:0000256" key="1">
    <source>
        <dbReference type="SAM" id="Phobius"/>
    </source>
</evidence>
<evidence type="ECO:0000313" key="2">
    <source>
        <dbReference type="EMBL" id="EBA38600.1"/>
    </source>
</evidence>
<dbReference type="EMBL" id="AAVN02000013">
    <property type="protein sequence ID" value="EBA38600.1"/>
    <property type="molecule type" value="Genomic_DNA"/>
</dbReference>
<reference evidence="2 3" key="2">
    <citation type="submission" date="2007-04" db="EMBL/GenBank/DDBJ databases">
        <authorList>
            <person name="Fulton L."/>
            <person name="Clifton S."/>
            <person name="Fulton B."/>
            <person name="Xu J."/>
            <person name="Minx P."/>
            <person name="Mardis E.R."/>
            <person name="Wilson R.K."/>
        </authorList>
    </citation>
    <scope>NUCLEOTIDE SEQUENCE [LARGE SCALE GENOMIC DNA]</scope>
    <source>
        <strain evidence="3">ATCC 25986 / DSM 3979 / JCM 10188 / KCTC 3647 / NCTC 11838 / VPI 1003</strain>
    </source>
</reference>
<accession>A4ECR6</accession>
<gene>
    <name evidence="2" type="ORF">COLAER_02251</name>
</gene>
<organism evidence="2 3">
    <name type="scientific">Collinsella aerofaciens (strain ATCC 25986 / DSM 3979 / JCM 10188 / KCTC 3647 / NCTC 11838 / VPI 1003)</name>
    <dbReference type="NCBI Taxonomy" id="411903"/>
    <lineage>
        <taxon>Bacteria</taxon>
        <taxon>Bacillati</taxon>
        <taxon>Actinomycetota</taxon>
        <taxon>Coriobacteriia</taxon>
        <taxon>Coriobacteriales</taxon>
        <taxon>Coriobacteriaceae</taxon>
        <taxon>Collinsella</taxon>
    </lineage>
</organism>
<dbReference type="Proteomes" id="UP000002979">
    <property type="component" value="Unassembled WGS sequence"/>
</dbReference>
<evidence type="ECO:0000313" key="3">
    <source>
        <dbReference type="Proteomes" id="UP000002979"/>
    </source>
</evidence>
<keyword evidence="1" id="KW-1133">Transmembrane helix</keyword>
<comment type="caution">
    <text evidence="2">The sequence shown here is derived from an EMBL/GenBank/DDBJ whole genome shotgun (WGS) entry which is preliminary data.</text>
</comment>
<feature type="transmembrane region" description="Helical" evidence="1">
    <location>
        <begin position="98"/>
        <end position="116"/>
    </location>
</feature>
<dbReference type="AlphaFoldDB" id="A4ECR6"/>
<proteinExistence type="predicted"/>
<name>A4ECR6_COLAA</name>
<protein>
    <recommendedName>
        <fullName evidence="4">NAD-specific glutamate dehydrogenase</fullName>
    </recommendedName>
</protein>
<keyword evidence="1" id="KW-0472">Membrane</keyword>